<keyword evidence="4" id="KW-1185">Reference proteome</keyword>
<organism evidence="3 4">
    <name type="scientific">Trabulsiella odontotermitis</name>
    <dbReference type="NCBI Taxonomy" id="379893"/>
    <lineage>
        <taxon>Bacteria</taxon>
        <taxon>Pseudomonadati</taxon>
        <taxon>Pseudomonadota</taxon>
        <taxon>Gammaproteobacteria</taxon>
        <taxon>Enterobacterales</taxon>
        <taxon>Enterobacteriaceae</taxon>
        <taxon>Trabulsiella</taxon>
    </lineage>
</organism>
<evidence type="ECO:0000256" key="1">
    <source>
        <dbReference type="SAM" id="MobiDB-lite"/>
    </source>
</evidence>
<feature type="region of interest" description="Disordered" evidence="1">
    <location>
        <begin position="75"/>
        <end position="99"/>
    </location>
</feature>
<feature type="signal peptide" evidence="2">
    <location>
        <begin position="1"/>
        <end position="24"/>
    </location>
</feature>
<dbReference type="Proteomes" id="UP000037393">
    <property type="component" value="Unassembled WGS sequence"/>
</dbReference>
<sequence>MTGSACQRGLILAVIALLSGCATGRTSPAPAVSVTLLEALSGQVTGLQSRAAQGDRQAEADVISMLSGHGVEVLMAQRNKPENPDSTPVPVPSAKAHSR</sequence>
<evidence type="ECO:0000256" key="2">
    <source>
        <dbReference type="SAM" id="SignalP"/>
    </source>
</evidence>
<accession>A0A0L0GWW7</accession>
<proteinExistence type="predicted"/>
<dbReference type="AlphaFoldDB" id="A0A0L0GWW7"/>
<evidence type="ECO:0000313" key="4">
    <source>
        <dbReference type="Proteomes" id="UP000037393"/>
    </source>
</evidence>
<reference evidence="3 4" key="1">
    <citation type="journal article" date="2015" name="Appl. Environ. Microbiol.">
        <title>The Enterobacterium Trabulsiella odontotermitis Presents Novel Adaptations Related to Its Association with Fungus-Growing Termites.</title>
        <authorList>
            <person name="Sapountzis P."/>
            <person name="Gruntjes T."/>
            <person name="Otani S."/>
            <person name="Estevez J."/>
            <person name="da Costa R.R."/>
            <person name="Plunkett G.3rd."/>
            <person name="Perna N.T."/>
            <person name="Poulsen M."/>
        </authorList>
    </citation>
    <scope>NUCLEOTIDE SEQUENCE [LARGE SCALE GENOMIC DNA]</scope>
    <source>
        <strain evidence="3 4">12</strain>
    </source>
</reference>
<dbReference type="PATRIC" id="fig|379893.4.peg.4091"/>
<dbReference type="EMBL" id="JNGI01000058">
    <property type="protein sequence ID" value="KNC93269.1"/>
    <property type="molecule type" value="Genomic_DNA"/>
</dbReference>
<evidence type="ECO:0000313" key="3">
    <source>
        <dbReference type="EMBL" id="KNC93269.1"/>
    </source>
</evidence>
<keyword evidence="2" id="KW-0732">Signal</keyword>
<comment type="caution">
    <text evidence="3">The sequence shown here is derived from an EMBL/GenBank/DDBJ whole genome shotgun (WGS) entry which is preliminary data.</text>
</comment>
<gene>
    <name evidence="3" type="ORF">GM31_20155</name>
</gene>
<feature type="chain" id="PRO_5005539603" evidence="2">
    <location>
        <begin position="25"/>
        <end position="99"/>
    </location>
</feature>
<name>A0A0L0GWW7_9ENTR</name>
<protein>
    <submittedName>
        <fullName evidence="3">Uncharacterized protein</fullName>
    </submittedName>
</protein>
<dbReference type="RefSeq" id="WP_049857131.1">
    <property type="nucleotide sequence ID" value="NZ_JNGI01000058.1"/>
</dbReference>